<feature type="region of interest" description="Disordered" evidence="1">
    <location>
        <begin position="153"/>
        <end position="177"/>
    </location>
</feature>
<protein>
    <submittedName>
        <fullName evidence="3">Uncharacterized protein</fullName>
    </submittedName>
</protein>
<name>A0ABQ2JZ07_9SPHN</name>
<proteinExistence type="predicted"/>
<feature type="transmembrane region" description="Helical" evidence="2">
    <location>
        <begin position="20"/>
        <end position="42"/>
    </location>
</feature>
<organism evidence="3 4">
    <name type="scientific">Novosphingobium indicum</name>
    <dbReference type="NCBI Taxonomy" id="462949"/>
    <lineage>
        <taxon>Bacteria</taxon>
        <taxon>Pseudomonadati</taxon>
        <taxon>Pseudomonadota</taxon>
        <taxon>Alphaproteobacteria</taxon>
        <taxon>Sphingomonadales</taxon>
        <taxon>Sphingomonadaceae</taxon>
        <taxon>Novosphingobium</taxon>
    </lineage>
</organism>
<keyword evidence="2" id="KW-0812">Transmembrane</keyword>
<feature type="transmembrane region" description="Helical" evidence="2">
    <location>
        <begin position="49"/>
        <end position="74"/>
    </location>
</feature>
<evidence type="ECO:0000313" key="4">
    <source>
        <dbReference type="Proteomes" id="UP000605099"/>
    </source>
</evidence>
<keyword evidence="4" id="KW-1185">Reference proteome</keyword>
<evidence type="ECO:0000256" key="2">
    <source>
        <dbReference type="SAM" id="Phobius"/>
    </source>
</evidence>
<keyword evidence="2" id="KW-0472">Membrane</keyword>
<comment type="caution">
    <text evidence="3">The sequence shown here is derived from an EMBL/GenBank/DDBJ whole genome shotgun (WGS) entry which is preliminary data.</text>
</comment>
<feature type="transmembrane region" description="Helical" evidence="2">
    <location>
        <begin position="80"/>
        <end position="102"/>
    </location>
</feature>
<accession>A0ABQ2JZ07</accession>
<feature type="compositionally biased region" description="Polar residues" evidence="1">
    <location>
        <begin position="154"/>
        <end position="166"/>
    </location>
</feature>
<dbReference type="Proteomes" id="UP000605099">
    <property type="component" value="Unassembled WGS sequence"/>
</dbReference>
<gene>
    <name evidence="3" type="ORF">GCM10011349_42020</name>
</gene>
<reference evidence="4" key="1">
    <citation type="journal article" date="2019" name="Int. J. Syst. Evol. Microbiol.">
        <title>The Global Catalogue of Microorganisms (GCM) 10K type strain sequencing project: providing services to taxonomists for standard genome sequencing and annotation.</title>
        <authorList>
            <consortium name="The Broad Institute Genomics Platform"/>
            <consortium name="The Broad Institute Genome Sequencing Center for Infectious Disease"/>
            <person name="Wu L."/>
            <person name="Ma J."/>
        </authorList>
    </citation>
    <scope>NUCLEOTIDE SEQUENCE [LARGE SCALE GENOMIC DNA]</scope>
    <source>
        <strain evidence="4">CGMCC 1.6784</strain>
    </source>
</reference>
<sequence length="177" mass="19399">MYEWMLRALNVGGALVDWRSTFTLAAMRSAAAGVTWAFLQILGGNPEGFFTFLFLGPIIGIVVLIPLALVVMAFSRVIPFVGLIGFIPLIYMVSGDPILWLVEHFRPGTVPIANFKPFNFKTILIVVDEGLVDDMRSEAISTARNVGAEAMNRLRNQGGRTDSPPSDGSRVDLTKRN</sequence>
<evidence type="ECO:0000313" key="3">
    <source>
        <dbReference type="EMBL" id="GGN60453.1"/>
    </source>
</evidence>
<keyword evidence="2" id="KW-1133">Transmembrane helix</keyword>
<dbReference type="EMBL" id="BMLK01000030">
    <property type="protein sequence ID" value="GGN60453.1"/>
    <property type="molecule type" value="Genomic_DNA"/>
</dbReference>
<evidence type="ECO:0000256" key="1">
    <source>
        <dbReference type="SAM" id="MobiDB-lite"/>
    </source>
</evidence>